<comment type="similarity">
    <text evidence="3">Belongs to the long-chain O-acyltransferase family.</text>
</comment>
<evidence type="ECO:0000256" key="5">
    <source>
        <dbReference type="ARBA" id="ARBA00022516"/>
    </source>
</evidence>
<evidence type="ECO:0000259" key="12">
    <source>
        <dbReference type="Pfam" id="PF06974"/>
    </source>
</evidence>
<keyword evidence="14" id="KW-1185">Reference proteome</keyword>
<evidence type="ECO:0000259" key="11">
    <source>
        <dbReference type="Pfam" id="PF03007"/>
    </source>
</evidence>
<evidence type="ECO:0000313" key="14">
    <source>
        <dbReference type="Proteomes" id="UP001057702"/>
    </source>
</evidence>
<dbReference type="EC" id="2.3.1.20" evidence="4"/>
<evidence type="ECO:0000256" key="4">
    <source>
        <dbReference type="ARBA" id="ARBA00013244"/>
    </source>
</evidence>
<keyword evidence="8" id="KW-0443">Lipid metabolism</keyword>
<accession>A0ABT1Q1U1</accession>
<name>A0ABT1Q1U1_9ACTN</name>
<comment type="pathway">
    <text evidence="1">Glycerolipid metabolism; triacylglycerol biosynthesis.</text>
</comment>
<evidence type="ECO:0000256" key="10">
    <source>
        <dbReference type="ARBA" id="ARBA00048109"/>
    </source>
</evidence>
<dbReference type="InterPro" id="IPR009721">
    <property type="entry name" value="O-acyltransferase_WSD1_C"/>
</dbReference>
<gene>
    <name evidence="13" type="ORF">NGB36_25625</name>
</gene>
<dbReference type="SUPFAM" id="SSF52777">
    <property type="entry name" value="CoA-dependent acyltransferases"/>
    <property type="match status" value="1"/>
</dbReference>
<evidence type="ECO:0000256" key="3">
    <source>
        <dbReference type="ARBA" id="ARBA00009587"/>
    </source>
</evidence>
<evidence type="ECO:0000256" key="1">
    <source>
        <dbReference type="ARBA" id="ARBA00004771"/>
    </source>
</evidence>
<dbReference type="RefSeq" id="WP_255922896.1">
    <property type="nucleotide sequence ID" value="NZ_JANFNG010000027.1"/>
</dbReference>
<evidence type="ECO:0000256" key="9">
    <source>
        <dbReference type="ARBA" id="ARBA00023315"/>
    </source>
</evidence>
<evidence type="ECO:0000256" key="7">
    <source>
        <dbReference type="ARBA" id="ARBA00022798"/>
    </source>
</evidence>
<keyword evidence="5" id="KW-0444">Lipid biosynthesis</keyword>
<dbReference type="InterPro" id="IPR023213">
    <property type="entry name" value="CAT-like_dom_sf"/>
</dbReference>
<proteinExistence type="inferred from homology"/>
<feature type="domain" description="O-acyltransferase WSD1 C-terminal" evidence="12">
    <location>
        <begin position="333"/>
        <end position="472"/>
    </location>
</feature>
<evidence type="ECO:0000256" key="6">
    <source>
        <dbReference type="ARBA" id="ARBA00022679"/>
    </source>
</evidence>
<dbReference type="PANTHER" id="PTHR31650">
    <property type="entry name" value="O-ACYLTRANSFERASE (WSD1-LIKE) FAMILY PROTEIN"/>
    <property type="match status" value="1"/>
</dbReference>
<feature type="domain" description="O-acyltransferase WSD1-like N-terminal" evidence="11">
    <location>
        <begin position="45"/>
        <end position="294"/>
    </location>
</feature>
<dbReference type="Proteomes" id="UP001057702">
    <property type="component" value="Unassembled WGS sequence"/>
</dbReference>
<dbReference type="Gene3D" id="3.30.559.10">
    <property type="entry name" value="Chloramphenicol acetyltransferase-like domain"/>
    <property type="match status" value="1"/>
</dbReference>
<reference evidence="13" key="1">
    <citation type="submission" date="2022-06" db="EMBL/GenBank/DDBJ databases">
        <title>Draft genome sequence of Streptomyces sp. RB6PN25 isolated from peat swamp forest in Thailand.</title>
        <authorList>
            <person name="Duangmal K."/>
            <person name="Klaysubun C."/>
        </authorList>
    </citation>
    <scope>NUCLEOTIDE SEQUENCE</scope>
    <source>
        <strain evidence="13">RB6PN25</strain>
    </source>
</reference>
<dbReference type="InterPro" id="IPR045034">
    <property type="entry name" value="O-acyltransferase_WSD1-like"/>
</dbReference>
<protein>
    <recommendedName>
        <fullName evidence="4">diacylglycerol O-acyltransferase</fullName>
        <ecNumber evidence="4">2.3.1.20</ecNumber>
    </recommendedName>
</protein>
<dbReference type="Pfam" id="PF03007">
    <property type="entry name" value="WS_DGAT_cat"/>
    <property type="match status" value="1"/>
</dbReference>
<keyword evidence="9" id="KW-0012">Acyltransferase</keyword>
<dbReference type="PANTHER" id="PTHR31650:SF1">
    <property type="entry name" value="WAX ESTER SYNTHASE_DIACYLGLYCEROL ACYLTRANSFERASE 4-RELATED"/>
    <property type="match status" value="1"/>
</dbReference>
<evidence type="ECO:0000313" key="13">
    <source>
        <dbReference type="EMBL" id="MCQ4083877.1"/>
    </source>
</evidence>
<comment type="pathway">
    <text evidence="2">Lipid metabolism.</text>
</comment>
<keyword evidence="6" id="KW-0808">Transferase</keyword>
<dbReference type="EMBL" id="JANFNG010000027">
    <property type="protein sequence ID" value="MCQ4083877.1"/>
    <property type="molecule type" value="Genomic_DNA"/>
</dbReference>
<sequence>MGAIDPPASAVETGTPVEWGVQRTMTDFEATIWRMEADPRLRSPVAAVEVLDRTPDWDRFMAAHEWVTRVLPRARMRVVNTPLHLGNPVWAVDPNFDLSFHVRRQHLPSPSTFEQALQVCQTVVSEPFDTARPPWQALLVEGPDGGPAVYLLKTHHSLTDGLGGIQLLALLHSRRRRHTPHKWRCEAPAAEPIGSWGALGEQVTRGVRAAPVRLATTALRAPGTLAALATRPAGAAAAVRYARSLGRVLAPPTCPPSPLLRGRSLSYRFSVLETTVDALKRAGKAGGGSLNDAYIAALLGGFRRYHGAMGSSVGRIPMAMPVSMRAEDNPMGGNRFAGARFAGPVDVEDPAERIAAIHETILGVRHEPALDSLQVLAPVLSRIPTALLTDWYAGQSAQLDLQASNFRGIPVPVYIAGARIERMFPFGPLPGCAVMVVLGSHCGVCCIGINADPAAVTEPDLFLHCMRAGLDEVLRVGGGTASQGLPTWRKAWEASS</sequence>
<dbReference type="InterPro" id="IPR004255">
    <property type="entry name" value="O-acyltransferase_WSD1_N"/>
</dbReference>
<evidence type="ECO:0000256" key="2">
    <source>
        <dbReference type="ARBA" id="ARBA00005189"/>
    </source>
</evidence>
<comment type="caution">
    <text evidence="13">The sequence shown here is derived from an EMBL/GenBank/DDBJ whole genome shotgun (WGS) entry which is preliminary data.</text>
</comment>
<comment type="catalytic activity">
    <reaction evidence="10">
        <text>an acyl-CoA + a 1,2-diacyl-sn-glycerol = a triacyl-sn-glycerol + CoA</text>
        <dbReference type="Rhea" id="RHEA:10868"/>
        <dbReference type="ChEBI" id="CHEBI:17815"/>
        <dbReference type="ChEBI" id="CHEBI:57287"/>
        <dbReference type="ChEBI" id="CHEBI:58342"/>
        <dbReference type="ChEBI" id="CHEBI:64615"/>
        <dbReference type="EC" id="2.3.1.20"/>
    </reaction>
</comment>
<evidence type="ECO:0000256" key="8">
    <source>
        <dbReference type="ARBA" id="ARBA00023098"/>
    </source>
</evidence>
<keyword evidence="7" id="KW-0319">Glycerol metabolism</keyword>
<dbReference type="Pfam" id="PF06974">
    <property type="entry name" value="WS_DGAT_C"/>
    <property type="match status" value="1"/>
</dbReference>
<organism evidence="13 14">
    <name type="scientific">Streptomyces humicola</name>
    <dbReference type="NCBI Taxonomy" id="2953240"/>
    <lineage>
        <taxon>Bacteria</taxon>
        <taxon>Bacillati</taxon>
        <taxon>Actinomycetota</taxon>
        <taxon>Actinomycetes</taxon>
        <taxon>Kitasatosporales</taxon>
        <taxon>Streptomycetaceae</taxon>
        <taxon>Streptomyces</taxon>
    </lineage>
</organism>